<protein>
    <submittedName>
        <fullName evidence="2">Uncharacterized protein</fullName>
    </submittedName>
</protein>
<sequence length="63" mass="7342">MKGIQFLVDDKGEKTAVLIDLREHGRLWEDFYDALIARSRSNEPRESLESVRKRLKQQGKLNG</sequence>
<keyword evidence="3" id="KW-1185">Reference proteome</keyword>
<evidence type="ECO:0000313" key="2">
    <source>
        <dbReference type="EMBL" id="QTA90634.1"/>
    </source>
</evidence>
<organism evidence="2 3">
    <name type="scientific">Desulfonema magnum</name>
    <dbReference type="NCBI Taxonomy" id="45655"/>
    <lineage>
        <taxon>Bacteria</taxon>
        <taxon>Pseudomonadati</taxon>
        <taxon>Thermodesulfobacteriota</taxon>
        <taxon>Desulfobacteria</taxon>
        <taxon>Desulfobacterales</taxon>
        <taxon>Desulfococcaceae</taxon>
        <taxon>Desulfonema</taxon>
    </lineage>
</organism>
<proteinExistence type="predicted"/>
<evidence type="ECO:0000313" key="3">
    <source>
        <dbReference type="Proteomes" id="UP000663722"/>
    </source>
</evidence>
<reference evidence="2" key="1">
    <citation type="journal article" date="2021" name="Microb. Physiol.">
        <title>Proteogenomic Insights into the Physiology of Marine, Sulfate-Reducing, Filamentous Desulfonema limicola and Desulfonema magnum.</title>
        <authorList>
            <person name="Schnaars V."/>
            <person name="Wohlbrand L."/>
            <person name="Scheve S."/>
            <person name="Hinrichs C."/>
            <person name="Reinhardt R."/>
            <person name="Rabus R."/>
        </authorList>
    </citation>
    <scope>NUCLEOTIDE SEQUENCE</scope>
    <source>
        <strain evidence="2">4be13</strain>
    </source>
</reference>
<accession>A0A975BRQ6</accession>
<feature type="compositionally biased region" description="Basic and acidic residues" evidence="1">
    <location>
        <begin position="43"/>
        <end position="52"/>
    </location>
</feature>
<gene>
    <name evidence="2" type="ORF">dnm_066950</name>
</gene>
<dbReference type="Proteomes" id="UP000663722">
    <property type="component" value="Chromosome"/>
</dbReference>
<dbReference type="AlphaFoldDB" id="A0A975BRQ6"/>
<dbReference type="EMBL" id="CP061800">
    <property type="protein sequence ID" value="QTA90634.1"/>
    <property type="molecule type" value="Genomic_DNA"/>
</dbReference>
<dbReference type="KEGG" id="dmm:dnm_066950"/>
<dbReference type="RefSeq" id="WP_207678742.1">
    <property type="nucleotide sequence ID" value="NZ_CP061800.1"/>
</dbReference>
<name>A0A975BRQ6_9BACT</name>
<evidence type="ECO:0000256" key="1">
    <source>
        <dbReference type="SAM" id="MobiDB-lite"/>
    </source>
</evidence>
<feature type="region of interest" description="Disordered" evidence="1">
    <location>
        <begin position="43"/>
        <end position="63"/>
    </location>
</feature>